<keyword evidence="3" id="KW-1185">Reference proteome</keyword>
<accession>A0ABV8LWJ7</accession>
<comment type="caution">
    <text evidence="2">The sequence shown here is derived from an EMBL/GenBank/DDBJ whole genome shotgun (WGS) entry which is preliminary data.</text>
</comment>
<feature type="transmembrane region" description="Helical" evidence="1">
    <location>
        <begin position="60"/>
        <end position="78"/>
    </location>
</feature>
<sequence length="181" mass="20348">MTEQNGDRVLWRGEPDRYFFIERSDWLIALIGVVWIAVNVWFIVDYLNERTFLSAVRFEWRVVSLVIGIGVTLGHPLVRGVSLLSTRYTITERQVIVAIGGRRPQVCAMTFDLLLPPVVRRHGDDVGSVAFGEFPRPWDTVAAAVGRRPVTSMIVLRYVGPVDEILALITSARDRAWAVAG</sequence>
<keyword evidence="1" id="KW-0472">Membrane</keyword>
<reference evidence="3" key="1">
    <citation type="journal article" date="2019" name="Int. J. Syst. Evol. Microbiol.">
        <title>The Global Catalogue of Microorganisms (GCM) 10K type strain sequencing project: providing services to taxonomists for standard genome sequencing and annotation.</title>
        <authorList>
            <consortium name="The Broad Institute Genomics Platform"/>
            <consortium name="The Broad Institute Genome Sequencing Center for Infectious Disease"/>
            <person name="Wu L."/>
            <person name="Ma J."/>
        </authorList>
    </citation>
    <scope>NUCLEOTIDE SEQUENCE [LARGE SCALE GENOMIC DNA]</scope>
    <source>
        <strain evidence="3">CGMCC 4.7289</strain>
    </source>
</reference>
<organism evidence="2 3">
    <name type="scientific">Hamadaea flava</name>
    <dbReference type="NCBI Taxonomy" id="1742688"/>
    <lineage>
        <taxon>Bacteria</taxon>
        <taxon>Bacillati</taxon>
        <taxon>Actinomycetota</taxon>
        <taxon>Actinomycetes</taxon>
        <taxon>Micromonosporales</taxon>
        <taxon>Micromonosporaceae</taxon>
        <taxon>Hamadaea</taxon>
    </lineage>
</organism>
<dbReference type="Proteomes" id="UP001595816">
    <property type="component" value="Unassembled WGS sequence"/>
</dbReference>
<feature type="transmembrane region" description="Helical" evidence="1">
    <location>
        <begin position="26"/>
        <end position="48"/>
    </location>
</feature>
<keyword evidence="1" id="KW-1133">Transmembrane helix</keyword>
<dbReference type="EMBL" id="JBHSAY010000021">
    <property type="protein sequence ID" value="MFC4135375.1"/>
    <property type="molecule type" value="Genomic_DNA"/>
</dbReference>
<evidence type="ECO:0000256" key="1">
    <source>
        <dbReference type="SAM" id="Phobius"/>
    </source>
</evidence>
<name>A0ABV8LWJ7_9ACTN</name>
<evidence type="ECO:0008006" key="4">
    <source>
        <dbReference type="Google" id="ProtNLM"/>
    </source>
</evidence>
<evidence type="ECO:0000313" key="2">
    <source>
        <dbReference type="EMBL" id="MFC4135375.1"/>
    </source>
</evidence>
<proteinExistence type="predicted"/>
<gene>
    <name evidence="2" type="ORF">ACFOZ4_32590</name>
</gene>
<evidence type="ECO:0000313" key="3">
    <source>
        <dbReference type="Proteomes" id="UP001595816"/>
    </source>
</evidence>
<keyword evidence="1" id="KW-0812">Transmembrane</keyword>
<dbReference type="RefSeq" id="WP_253756441.1">
    <property type="nucleotide sequence ID" value="NZ_JAMZDZ010000001.1"/>
</dbReference>
<protein>
    <recommendedName>
        <fullName evidence="4">PH domain-containing protein</fullName>
    </recommendedName>
</protein>